<dbReference type="AlphaFoldDB" id="A0A7J8F9P4"/>
<evidence type="ECO:0000313" key="1">
    <source>
        <dbReference type="EMBL" id="KAF6444285.1"/>
    </source>
</evidence>
<dbReference type="InParanoid" id="A0A7J8F9P4"/>
<proteinExistence type="predicted"/>
<evidence type="ECO:0000313" key="2">
    <source>
        <dbReference type="Proteomes" id="UP000550707"/>
    </source>
</evidence>
<sequence>MSGPTRVLGSLWTRGEDTWRLRAAPALLPLPAGCPGLCVHPPCPTPPPAPSPLPPQCWPSQGEGRCGPPSGVSVETAPAMLPVAWLRFLWRAESRTSTEGLSGLLIAESRLPVQRRLESACTQMPHTGRQWAGGLCKAVSLEGLLASGEAPPCYAPSFYPPRCSGLPTSCCSSLSGSISPFVGWGR</sequence>
<name>A0A7J8F9P4_MOLMO</name>
<reference evidence="1 2" key="1">
    <citation type="journal article" date="2020" name="Nature">
        <title>Six reference-quality genomes reveal evolution of bat adaptations.</title>
        <authorList>
            <person name="Jebb D."/>
            <person name="Huang Z."/>
            <person name="Pippel M."/>
            <person name="Hughes G.M."/>
            <person name="Lavrichenko K."/>
            <person name="Devanna P."/>
            <person name="Winkler S."/>
            <person name="Jermiin L.S."/>
            <person name="Skirmuntt E.C."/>
            <person name="Katzourakis A."/>
            <person name="Burkitt-Gray L."/>
            <person name="Ray D.A."/>
            <person name="Sullivan K.A.M."/>
            <person name="Roscito J.G."/>
            <person name="Kirilenko B.M."/>
            <person name="Davalos L.M."/>
            <person name="Corthals A.P."/>
            <person name="Power M.L."/>
            <person name="Jones G."/>
            <person name="Ransome R.D."/>
            <person name="Dechmann D.K.N."/>
            <person name="Locatelli A.G."/>
            <person name="Puechmaille S.J."/>
            <person name="Fedrigo O."/>
            <person name="Jarvis E.D."/>
            <person name="Hiller M."/>
            <person name="Vernes S.C."/>
            <person name="Myers E.W."/>
            <person name="Teeling E.C."/>
        </authorList>
    </citation>
    <scope>NUCLEOTIDE SEQUENCE [LARGE SCALE GENOMIC DNA]</scope>
    <source>
        <strain evidence="1">MMolMol1</strain>
        <tissue evidence="1">Muscle</tissue>
    </source>
</reference>
<dbReference type="EMBL" id="JACASF010000012">
    <property type="protein sequence ID" value="KAF6444285.1"/>
    <property type="molecule type" value="Genomic_DNA"/>
</dbReference>
<keyword evidence="2" id="KW-1185">Reference proteome</keyword>
<organism evidence="1 2">
    <name type="scientific">Molossus molossus</name>
    <name type="common">Pallas' mastiff bat</name>
    <name type="synonym">Vespertilio molossus</name>
    <dbReference type="NCBI Taxonomy" id="27622"/>
    <lineage>
        <taxon>Eukaryota</taxon>
        <taxon>Metazoa</taxon>
        <taxon>Chordata</taxon>
        <taxon>Craniata</taxon>
        <taxon>Vertebrata</taxon>
        <taxon>Euteleostomi</taxon>
        <taxon>Mammalia</taxon>
        <taxon>Eutheria</taxon>
        <taxon>Laurasiatheria</taxon>
        <taxon>Chiroptera</taxon>
        <taxon>Yangochiroptera</taxon>
        <taxon>Molossidae</taxon>
        <taxon>Molossus</taxon>
    </lineage>
</organism>
<protein>
    <submittedName>
        <fullName evidence="1">Uncharacterized protein</fullName>
    </submittedName>
</protein>
<comment type="caution">
    <text evidence="1">The sequence shown here is derived from an EMBL/GenBank/DDBJ whole genome shotgun (WGS) entry which is preliminary data.</text>
</comment>
<gene>
    <name evidence="1" type="ORF">HJG59_008583</name>
</gene>
<dbReference type="Proteomes" id="UP000550707">
    <property type="component" value="Unassembled WGS sequence"/>
</dbReference>
<accession>A0A7J8F9P4</accession>